<feature type="compositionally biased region" description="Basic residues" evidence="1">
    <location>
        <begin position="533"/>
        <end position="546"/>
    </location>
</feature>
<dbReference type="GO" id="GO:0045944">
    <property type="term" value="P:positive regulation of transcription by RNA polymerase II"/>
    <property type="evidence" value="ECO:0000318"/>
    <property type="project" value="GO_Central"/>
</dbReference>
<dbReference type="Proteomes" id="UP000001449">
    <property type="component" value="Chromosome 17"/>
</dbReference>
<dbReference type="EMBL" id="CM000651">
    <property type="protein sequence ID" value="EED88222.1"/>
    <property type="molecule type" value="Genomic_DNA"/>
</dbReference>
<evidence type="ECO:0000313" key="3">
    <source>
        <dbReference type="Proteomes" id="UP000001449"/>
    </source>
</evidence>
<feature type="compositionally biased region" description="Low complexity" evidence="1">
    <location>
        <begin position="96"/>
        <end position="108"/>
    </location>
</feature>
<feature type="region of interest" description="Disordered" evidence="1">
    <location>
        <begin position="642"/>
        <end position="664"/>
    </location>
</feature>
<feature type="region of interest" description="Disordered" evidence="1">
    <location>
        <begin position="51"/>
        <end position="108"/>
    </location>
</feature>
<dbReference type="InParanoid" id="B8CE72"/>
<feature type="compositionally biased region" description="Low complexity" evidence="1">
    <location>
        <begin position="561"/>
        <end position="571"/>
    </location>
</feature>
<protein>
    <submittedName>
        <fullName evidence="2">Uncharacterized protein</fullName>
    </submittedName>
</protein>
<organism evidence="2 3">
    <name type="scientific">Thalassiosira pseudonana</name>
    <name type="common">Marine diatom</name>
    <name type="synonym">Cyclotella nana</name>
    <dbReference type="NCBI Taxonomy" id="35128"/>
    <lineage>
        <taxon>Eukaryota</taxon>
        <taxon>Sar</taxon>
        <taxon>Stramenopiles</taxon>
        <taxon>Ochrophyta</taxon>
        <taxon>Bacillariophyta</taxon>
        <taxon>Coscinodiscophyceae</taxon>
        <taxon>Thalassiosirophycidae</taxon>
        <taxon>Thalassiosirales</taxon>
        <taxon>Thalassiosiraceae</taxon>
        <taxon>Thalassiosira</taxon>
    </lineage>
</organism>
<gene>
    <name evidence="2" type="ORF">THAPSDRAFT_10671</name>
</gene>
<reference evidence="2 3" key="1">
    <citation type="journal article" date="2004" name="Science">
        <title>The genome of the diatom Thalassiosira pseudonana: ecology, evolution, and metabolism.</title>
        <authorList>
            <person name="Armbrust E.V."/>
            <person name="Berges J.A."/>
            <person name="Bowler C."/>
            <person name="Green B.R."/>
            <person name="Martinez D."/>
            <person name="Putnam N.H."/>
            <person name="Zhou S."/>
            <person name="Allen A.E."/>
            <person name="Apt K.E."/>
            <person name="Bechner M."/>
            <person name="Brzezinski M.A."/>
            <person name="Chaal B.K."/>
            <person name="Chiovitti A."/>
            <person name="Davis A.K."/>
            <person name="Demarest M.S."/>
            <person name="Detter J.C."/>
            <person name="Glavina T."/>
            <person name="Goodstein D."/>
            <person name="Hadi M.Z."/>
            <person name="Hellsten U."/>
            <person name="Hildebrand M."/>
            <person name="Jenkins B.D."/>
            <person name="Jurka J."/>
            <person name="Kapitonov V.V."/>
            <person name="Kroger N."/>
            <person name="Lau W.W."/>
            <person name="Lane T.W."/>
            <person name="Larimer F.W."/>
            <person name="Lippmeier J.C."/>
            <person name="Lucas S."/>
            <person name="Medina M."/>
            <person name="Montsant A."/>
            <person name="Obornik M."/>
            <person name="Parker M.S."/>
            <person name="Palenik B."/>
            <person name="Pazour G.J."/>
            <person name="Richardson P.M."/>
            <person name="Rynearson T.A."/>
            <person name="Saito M.A."/>
            <person name="Schwartz D.C."/>
            <person name="Thamatrakoln K."/>
            <person name="Valentin K."/>
            <person name="Vardi A."/>
            <person name="Wilkerson F.P."/>
            <person name="Rokhsar D.S."/>
        </authorList>
    </citation>
    <scope>NUCLEOTIDE SEQUENCE [LARGE SCALE GENOMIC DNA]</scope>
    <source>
        <strain evidence="2 3">CCMP1335</strain>
    </source>
</reference>
<dbReference type="RefSeq" id="XP_002294388.1">
    <property type="nucleotide sequence ID" value="XM_002294352.1"/>
</dbReference>
<feature type="compositionally biased region" description="Gly residues" evidence="1">
    <location>
        <begin position="61"/>
        <end position="72"/>
    </location>
</feature>
<dbReference type="GO" id="GO:0005634">
    <property type="term" value="C:nucleus"/>
    <property type="evidence" value="ECO:0000318"/>
    <property type="project" value="GO_Central"/>
</dbReference>
<sequence length="664" mass="70588">MASSNQSPLHQLANFAFLLSSAREEGSIEPVVGMNHDVDLANCFSRRHLTGATGNSTSDGNGNGNNGGGARGMRGRTMPPPCISASSLSMHNQNKPNSSSSNDIDPNNLQNQAVQNMAIPFYTTPDTASITAKTLLKNVVLSMEELMEARMSSTVLQLMSRTNNNNNNGGDANSRMLYKLLSPSKNPLSVATVVTRFGIPEEEFGITSSLGNNGSNNREGSTSSDELFTTTLEFKATIDVKIFGEISTVELAAPVTMSGRFDTDNVINNGENINEYKGDGLLTAVDIRFNCPHLLQNMISHARTLVKTAVTRAAALSIQIAEWNAKSSSAAATLASAAVASHPLARSHPLSSILSLQSLGSIASLASLGSRGTIASTTFESLFTSYSSLSGLKRRGGAGSLGLGGGGGGGSGSFGLGLGLKRPAHNFVNNGSGGGGRQQLGLGLGRGELSNVGGNGVHSANANATFDIGNTNLNLLGRVSVMAPKMNSLVRFKSPSPSSGSGTLPHVNVNMQNIGQYPRLQQAVQQLQQQQQQHHHQQQQQRKKQAQHQQVQQPSHASSSQCTQQMTNRQQQSEEAVSSNIHKGLFSWLENEPMFLSEDKIKEQNKLDEERERKEREAPMPLRFFTAAEGTGGDLESVGVALFGESKRGGSDGGGDDRKRRRQS</sequence>
<feature type="compositionally biased region" description="Polar residues" evidence="1">
    <location>
        <begin position="84"/>
        <end position="95"/>
    </location>
</feature>
<dbReference type="PANTHER" id="PTHR14596">
    <property type="entry name" value="ZINC FINGER PROTEIN"/>
    <property type="match status" value="1"/>
</dbReference>
<keyword evidence="3" id="KW-1185">Reference proteome</keyword>
<dbReference type="GeneID" id="7442120"/>
<feature type="region of interest" description="Disordered" evidence="1">
    <location>
        <begin position="599"/>
        <end position="630"/>
    </location>
</feature>
<feature type="compositionally biased region" description="Basic and acidic residues" evidence="1">
    <location>
        <begin position="645"/>
        <end position="658"/>
    </location>
</feature>
<feature type="region of interest" description="Disordered" evidence="1">
    <location>
        <begin position="525"/>
        <end position="578"/>
    </location>
</feature>
<dbReference type="GO" id="GO:0003713">
    <property type="term" value="F:transcription coactivator activity"/>
    <property type="evidence" value="ECO:0000318"/>
    <property type="project" value="GO_Central"/>
</dbReference>
<evidence type="ECO:0000313" key="2">
    <source>
        <dbReference type="EMBL" id="EED88222.1"/>
    </source>
</evidence>
<dbReference type="AlphaFoldDB" id="B8CE72"/>
<dbReference type="KEGG" id="tps:THAPSDRAFT_10671"/>
<name>B8CE72_THAPS</name>
<feature type="compositionally biased region" description="Low complexity" evidence="1">
    <location>
        <begin position="51"/>
        <end position="60"/>
    </location>
</feature>
<dbReference type="PANTHER" id="PTHR14596:SF72">
    <property type="entry name" value="ZINC FINGER PROTEIN MSN2-RELATED"/>
    <property type="match status" value="1"/>
</dbReference>
<dbReference type="HOGENOM" id="CLU_413645_0_0_1"/>
<feature type="compositionally biased region" description="Basic and acidic residues" evidence="1">
    <location>
        <begin position="599"/>
        <end position="618"/>
    </location>
</feature>
<evidence type="ECO:0000256" key="1">
    <source>
        <dbReference type="SAM" id="MobiDB-lite"/>
    </source>
</evidence>
<reference evidence="2 3" key="2">
    <citation type="journal article" date="2008" name="Nature">
        <title>The Phaeodactylum genome reveals the evolutionary history of diatom genomes.</title>
        <authorList>
            <person name="Bowler C."/>
            <person name="Allen A.E."/>
            <person name="Badger J.H."/>
            <person name="Grimwood J."/>
            <person name="Jabbari K."/>
            <person name="Kuo A."/>
            <person name="Maheswari U."/>
            <person name="Martens C."/>
            <person name="Maumus F."/>
            <person name="Otillar R.P."/>
            <person name="Rayko E."/>
            <person name="Salamov A."/>
            <person name="Vandepoele K."/>
            <person name="Beszteri B."/>
            <person name="Gruber A."/>
            <person name="Heijde M."/>
            <person name="Katinka M."/>
            <person name="Mock T."/>
            <person name="Valentin K."/>
            <person name="Verret F."/>
            <person name="Berges J.A."/>
            <person name="Brownlee C."/>
            <person name="Cadoret J.P."/>
            <person name="Chiovitti A."/>
            <person name="Choi C.J."/>
            <person name="Coesel S."/>
            <person name="De Martino A."/>
            <person name="Detter J.C."/>
            <person name="Durkin C."/>
            <person name="Falciatore A."/>
            <person name="Fournet J."/>
            <person name="Haruta M."/>
            <person name="Huysman M.J."/>
            <person name="Jenkins B.D."/>
            <person name="Jiroutova K."/>
            <person name="Jorgensen R.E."/>
            <person name="Joubert Y."/>
            <person name="Kaplan A."/>
            <person name="Kroger N."/>
            <person name="Kroth P.G."/>
            <person name="La Roche J."/>
            <person name="Lindquist E."/>
            <person name="Lommer M."/>
            <person name="Martin-Jezequel V."/>
            <person name="Lopez P.J."/>
            <person name="Lucas S."/>
            <person name="Mangogna M."/>
            <person name="McGinnis K."/>
            <person name="Medlin L.K."/>
            <person name="Montsant A."/>
            <person name="Oudot-Le Secq M.P."/>
            <person name="Napoli C."/>
            <person name="Obornik M."/>
            <person name="Parker M.S."/>
            <person name="Petit J.L."/>
            <person name="Porcel B.M."/>
            <person name="Poulsen N."/>
            <person name="Robison M."/>
            <person name="Rychlewski L."/>
            <person name="Rynearson T.A."/>
            <person name="Schmutz J."/>
            <person name="Shapiro H."/>
            <person name="Siaut M."/>
            <person name="Stanley M."/>
            <person name="Sussman M.R."/>
            <person name="Taylor A.R."/>
            <person name="Vardi A."/>
            <person name="von Dassow P."/>
            <person name="Vyverman W."/>
            <person name="Willis A."/>
            <person name="Wyrwicz L.S."/>
            <person name="Rokhsar D.S."/>
            <person name="Weissenbach J."/>
            <person name="Armbrust E.V."/>
            <person name="Green B.R."/>
            <person name="Van de Peer Y."/>
            <person name="Grigoriev I.V."/>
        </authorList>
    </citation>
    <scope>NUCLEOTIDE SEQUENCE [LARGE SCALE GENOMIC DNA]</scope>
    <source>
        <strain evidence="2 3">CCMP1335</strain>
    </source>
</reference>
<dbReference type="PaxDb" id="35128-Thaps10671"/>
<accession>B8CE72</accession>
<proteinExistence type="predicted"/>